<keyword evidence="2" id="KW-1003">Cell membrane</keyword>
<evidence type="ECO:0000313" key="9">
    <source>
        <dbReference type="EMBL" id="RRQ48601.1"/>
    </source>
</evidence>
<name>A0A3R8RZ56_9FLAO</name>
<dbReference type="EMBL" id="QUSX01000002">
    <property type="protein sequence ID" value="RRQ48601.1"/>
    <property type="molecule type" value="Genomic_DNA"/>
</dbReference>
<evidence type="ECO:0000259" key="8">
    <source>
        <dbReference type="Pfam" id="PF06808"/>
    </source>
</evidence>
<comment type="subcellular location">
    <subcellularLocation>
        <location evidence="1">Cell inner membrane</location>
        <topology evidence="1">Multi-pass membrane protein</topology>
    </subcellularLocation>
</comment>
<accession>A0A3R8RZ56</accession>
<dbReference type="InterPro" id="IPR004681">
    <property type="entry name" value="TRAP_DctM"/>
</dbReference>
<feature type="transmembrane region" description="Helical" evidence="7">
    <location>
        <begin position="168"/>
        <end position="190"/>
    </location>
</feature>
<evidence type="ECO:0000256" key="4">
    <source>
        <dbReference type="ARBA" id="ARBA00022692"/>
    </source>
</evidence>
<feature type="transmembrane region" description="Helical" evidence="7">
    <location>
        <begin position="394"/>
        <end position="418"/>
    </location>
</feature>
<keyword evidence="10" id="KW-1185">Reference proteome</keyword>
<keyword evidence="5 7" id="KW-1133">Transmembrane helix</keyword>
<comment type="caution">
    <text evidence="9">The sequence shown here is derived from an EMBL/GenBank/DDBJ whole genome shotgun (WGS) entry which is preliminary data.</text>
</comment>
<feature type="transmembrane region" description="Helical" evidence="7">
    <location>
        <begin position="353"/>
        <end position="382"/>
    </location>
</feature>
<feature type="transmembrane region" description="Helical" evidence="7">
    <location>
        <begin position="211"/>
        <end position="232"/>
    </location>
</feature>
<feature type="transmembrane region" description="Helical" evidence="7">
    <location>
        <begin position="45"/>
        <end position="67"/>
    </location>
</feature>
<evidence type="ECO:0000256" key="1">
    <source>
        <dbReference type="ARBA" id="ARBA00004429"/>
    </source>
</evidence>
<keyword evidence="4 7" id="KW-0812">Transmembrane</keyword>
<feature type="transmembrane region" description="Helical" evidence="7">
    <location>
        <begin position="238"/>
        <end position="254"/>
    </location>
</feature>
<evidence type="ECO:0000256" key="2">
    <source>
        <dbReference type="ARBA" id="ARBA00022475"/>
    </source>
</evidence>
<feature type="transmembrane region" description="Helical" evidence="7">
    <location>
        <begin position="311"/>
        <end position="341"/>
    </location>
</feature>
<organism evidence="9 10">
    <name type="scientific">Maribacter algicola</name>
    <dbReference type="NCBI Taxonomy" id="2498892"/>
    <lineage>
        <taxon>Bacteria</taxon>
        <taxon>Pseudomonadati</taxon>
        <taxon>Bacteroidota</taxon>
        <taxon>Flavobacteriia</taxon>
        <taxon>Flavobacteriales</taxon>
        <taxon>Flavobacteriaceae</taxon>
        <taxon>Maribacter</taxon>
    </lineage>
</organism>
<dbReference type="PANTHER" id="PTHR33362:SF3">
    <property type="entry name" value="SIALIC ACID TRAP TRANSPORTER PERMEASE PROTEIN SIAT"/>
    <property type="match status" value="1"/>
</dbReference>
<evidence type="ECO:0000256" key="3">
    <source>
        <dbReference type="ARBA" id="ARBA00022519"/>
    </source>
</evidence>
<dbReference type="Pfam" id="PF06808">
    <property type="entry name" value="DctM"/>
    <property type="match status" value="1"/>
</dbReference>
<proteinExistence type="predicted"/>
<sequence length="424" mass="44932">MIWILVVIFVACLVLRYPIAFALGLSCLVYLVLKGTPLIVVPAKMYSGIDIFVLLSIPGFILAGNLMNQGGLTAKIITFCNHLLGHIRGGLSLVNVGASMLFAGISGTAISDTASLGSIMIPAMKKEGYDADFSCAITAASSTVGPIIPPSVPMIIAATLSGLSVGKLFLAGALPGLLLGVGLMLVAYVIAVKKKYPKHARSSFSQVAHGFVDTFWSLLMTFIILFGIIGGIFTPTEASVIAVIYALIIGRFVYGKLNFKNVQVVLLDSIKTSSSLMILVGFANLFGWILITEQIPQTISSEILGFSSNKYVVLLLINLLLIVVGTFMETIAALLILFPILLKVALAVDVDPLHFAVIAVLNLIIGLTTPPVGVCLFVASSIGKVSIGKVSKAGFPFLMVSFLVLILVTLIPEISLFLPNLFID</sequence>
<evidence type="ECO:0000256" key="5">
    <source>
        <dbReference type="ARBA" id="ARBA00022989"/>
    </source>
</evidence>
<evidence type="ECO:0000256" key="7">
    <source>
        <dbReference type="SAM" id="Phobius"/>
    </source>
</evidence>
<keyword evidence="3" id="KW-0997">Cell inner membrane</keyword>
<evidence type="ECO:0000256" key="6">
    <source>
        <dbReference type="ARBA" id="ARBA00023136"/>
    </source>
</evidence>
<feature type="domain" description="TRAP C4-dicarboxylate transport system permease DctM subunit" evidence="8">
    <location>
        <begin position="6"/>
        <end position="414"/>
    </location>
</feature>
<dbReference type="OrthoDB" id="9785600at2"/>
<dbReference type="PIRSF" id="PIRSF006066">
    <property type="entry name" value="HI0050"/>
    <property type="match status" value="1"/>
</dbReference>
<evidence type="ECO:0000313" key="10">
    <source>
        <dbReference type="Proteomes" id="UP000286990"/>
    </source>
</evidence>
<dbReference type="GO" id="GO:0005886">
    <property type="term" value="C:plasma membrane"/>
    <property type="evidence" value="ECO:0007669"/>
    <property type="project" value="UniProtKB-SubCell"/>
</dbReference>
<dbReference type="Proteomes" id="UP000286990">
    <property type="component" value="Unassembled WGS sequence"/>
</dbReference>
<feature type="transmembrane region" description="Helical" evidence="7">
    <location>
        <begin position="6"/>
        <end position="33"/>
    </location>
</feature>
<dbReference type="InterPro" id="IPR010656">
    <property type="entry name" value="DctM"/>
</dbReference>
<dbReference type="GO" id="GO:0022857">
    <property type="term" value="F:transmembrane transporter activity"/>
    <property type="evidence" value="ECO:0007669"/>
    <property type="project" value="TreeGrafter"/>
</dbReference>
<reference evidence="10" key="1">
    <citation type="submission" date="2018-12" db="EMBL/GenBank/DDBJ databases">
        <title>Maribacter lutimaris sp. nov., isolated from marine sediment.</title>
        <authorList>
            <person name="Kim K.K."/>
        </authorList>
    </citation>
    <scope>NUCLEOTIDE SEQUENCE [LARGE SCALE GENOMIC DNA]</scope>
    <source>
        <strain evidence="10">PoM-212</strain>
    </source>
</reference>
<dbReference type="AlphaFoldDB" id="A0A3R8RZ56"/>
<keyword evidence="6 7" id="KW-0472">Membrane</keyword>
<dbReference type="NCBIfam" id="TIGR00786">
    <property type="entry name" value="dctM"/>
    <property type="match status" value="1"/>
</dbReference>
<dbReference type="RefSeq" id="WP_125223319.1">
    <property type="nucleotide sequence ID" value="NZ_QUSX01000002.1"/>
</dbReference>
<protein>
    <submittedName>
        <fullName evidence="9">TRAP transporter large permease</fullName>
    </submittedName>
</protein>
<feature type="transmembrane region" description="Helical" evidence="7">
    <location>
        <begin position="275"/>
        <end position="291"/>
    </location>
</feature>
<gene>
    <name evidence="9" type="ORF">DZC72_12985</name>
</gene>
<dbReference type="PANTHER" id="PTHR33362">
    <property type="entry name" value="SIALIC ACID TRAP TRANSPORTER PERMEASE PROTEIN SIAT-RELATED"/>
    <property type="match status" value="1"/>
</dbReference>
<feature type="transmembrane region" description="Helical" evidence="7">
    <location>
        <begin position="87"/>
        <end position="110"/>
    </location>
</feature>